<sequence length="466" mass="48707">MRENSLPTTTAGTLRPSLAWYLLGVLLIANVLSFVDRQILSLLVQPIRADLGISDTEISLLQGFAFTVLYSVLGLPLGRYADHRNRKWLIVCGVVIWSLMTMACGLADTYGKLFVARIGVGIGEATLAPAAYSMICDAFSARRRGTALGLYSSGIYLGIGASIAIGGFVLAALHGASEVVLPLFGAVRAWQAAFILVGAPGLLLALILTTVREPARQSGSTRPTTLAETFAYLSRHRTLFGLQLLGYALIALAAYGVGTWVPTVFIRSHGWTAAQAGINYGLFVTLLGTLGGLASGALSDRWLASGRGDARLMLTIISLALWLPLLTAGMLAGDSGNALILLGVAASLSSMANSLGPTALHDIVPGWLRGQATALFFFVINMIGLGVGPTAVALVTDHVFHDDLALRYSALVVALPAVICGGVLLLLARRRYLALRAELAGGSVMPAAPSTPPAGAGHTVQPAESH</sequence>
<evidence type="ECO:0000256" key="1">
    <source>
        <dbReference type="ARBA" id="ARBA00004141"/>
    </source>
</evidence>
<feature type="transmembrane region" description="Helical" evidence="6">
    <location>
        <begin position="338"/>
        <end position="360"/>
    </location>
</feature>
<dbReference type="SUPFAM" id="SSF103473">
    <property type="entry name" value="MFS general substrate transporter"/>
    <property type="match status" value="1"/>
</dbReference>
<feature type="transmembrane region" description="Helical" evidence="6">
    <location>
        <begin position="88"/>
        <end position="108"/>
    </location>
</feature>
<proteinExistence type="predicted"/>
<feature type="transmembrane region" description="Helical" evidence="6">
    <location>
        <begin position="408"/>
        <end position="428"/>
    </location>
</feature>
<comment type="subcellular location">
    <subcellularLocation>
        <location evidence="1">Membrane</location>
        <topology evidence="1">Multi-pass membrane protein</topology>
    </subcellularLocation>
</comment>
<evidence type="ECO:0000313" key="9">
    <source>
        <dbReference type="Proteomes" id="UP000694660"/>
    </source>
</evidence>
<dbReference type="Gene3D" id="1.20.1250.20">
    <property type="entry name" value="MFS general substrate transporter like domains"/>
    <property type="match status" value="2"/>
</dbReference>
<feature type="transmembrane region" description="Helical" evidence="6">
    <location>
        <begin position="189"/>
        <end position="208"/>
    </location>
</feature>
<keyword evidence="2" id="KW-0813">Transport</keyword>
<evidence type="ECO:0000259" key="7">
    <source>
        <dbReference type="PROSITE" id="PS50850"/>
    </source>
</evidence>
<dbReference type="PROSITE" id="PS50850">
    <property type="entry name" value="MFS"/>
    <property type="match status" value="1"/>
</dbReference>
<evidence type="ECO:0000256" key="6">
    <source>
        <dbReference type="SAM" id="Phobius"/>
    </source>
</evidence>
<feature type="transmembrane region" description="Helical" evidence="6">
    <location>
        <begin position="244"/>
        <end position="266"/>
    </location>
</feature>
<dbReference type="GO" id="GO:0016020">
    <property type="term" value="C:membrane"/>
    <property type="evidence" value="ECO:0007669"/>
    <property type="project" value="UniProtKB-SubCell"/>
</dbReference>
<dbReference type="AlphaFoldDB" id="A0A944D9U5"/>
<feature type="transmembrane region" description="Helical" evidence="6">
    <location>
        <begin position="114"/>
        <end position="135"/>
    </location>
</feature>
<feature type="transmembrane region" description="Helical" evidence="6">
    <location>
        <begin position="310"/>
        <end position="332"/>
    </location>
</feature>
<dbReference type="InterPro" id="IPR011701">
    <property type="entry name" value="MFS"/>
</dbReference>
<protein>
    <submittedName>
        <fullName evidence="8">MFS transporter</fullName>
    </submittedName>
</protein>
<dbReference type="InterPro" id="IPR020846">
    <property type="entry name" value="MFS_dom"/>
</dbReference>
<dbReference type="InterPro" id="IPR044770">
    <property type="entry name" value="MFS_spinster-like"/>
</dbReference>
<dbReference type="PANTHER" id="PTHR23505:SF79">
    <property type="entry name" value="PROTEIN SPINSTER"/>
    <property type="match status" value="1"/>
</dbReference>
<feature type="transmembrane region" description="Helical" evidence="6">
    <location>
        <begin position="155"/>
        <end position="177"/>
    </location>
</feature>
<feature type="transmembrane region" description="Helical" evidence="6">
    <location>
        <begin position="372"/>
        <end position="396"/>
    </location>
</feature>
<feature type="transmembrane region" description="Helical" evidence="6">
    <location>
        <begin position="60"/>
        <end position="81"/>
    </location>
</feature>
<keyword evidence="4 6" id="KW-1133">Transmembrane helix</keyword>
<name>A0A944D9U5_DENI1</name>
<evidence type="ECO:0000313" key="8">
    <source>
        <dbReference type="EMBL" id="MBT0961186.1"/>
    </source>
</evidence>
<dbReference type="Proteomes" id="UP000694660">
    <property type="component" value="Unassembled WGS sequence"/>
</dbReference>
<accession>A0A944D9U5</accession>
<dbReference type="GO" id="GO:0022857">
    <property type="term" value="F:transmembrane transporter activity"/>
    <property type="evidence" value="ECO:0007669"/>
    <property type="project" value="InterPro"/>
</dbReference>
<evidence type="ECO:0000256" key="4">
    <source>
        <dbReference type="ARBA" id="ARBA00022989"/>
    </source>
</evidence>
<dbReference type="EMBL" id="JAEKFT010000007">
    <property type="protein sequence ID" value="MBT0961186.1"/>
    <property type="molecule type" value="Genomic_DNA"/>
</dbReference>
<dbReference type="InterPro" id="IPR036259">
    <property type="entry name" value="MFS_trans_sf"/>
</dbReference>
<dbReference type="RefSeq" id="WP_214360945.1">
    <property type="nucleotide sequence ID" value="NZ_JAEKFT010000007.1"/>
</dbReference>
<evidence type="ECO:0000256" key="5">
    <source>
        <dbReference type="ARBA" id="ARBA00023136"/>
    </source>
</evidence>
<comment type="caution">
    <text evidence="8">The sequence shown here is derived from an EMBL/GenBank/DDBJ whole genome shotgun (WGS) entry which is preliminary data.</text>
</comment>
<keyword evidence="5 6" id="KW-0472">Membrane</keyword>
<dbReference type="PANTHER" id="PTHR23505">
    <property type="entry name" value="SPINSTER"/>
    <property type="match status" value="1"/>
</dbReference>
<feature type="transmembrane region" description="Helical" evidence="6">
    <location>
        <begin position="278"/>
        <end position="298"/>
    </location>
</feature>
<feature type="domain" description="Major facilitator superfamily (MFS) profile" evidence="7">
    <location>
        <begin position="22"/>
        <end position="432"/>
    </location>
</feature>
<reference evidence="9" key="1">
    <citation type="journal article" date="2022" name="ISME J.">
        <title>Genetic and phylogenetic analysis of dissimilatory iodate-reducing bacteria identifies potential niches across the world's oceans.</title>
        <authorList>
            <person name="Reyes-Umana V."/>
            <person name="Henning Z."/>
            <person name="Lee K."/>
            <person name="Barnum T.P."/>
            <person name="Coates J.D."/>
        </authorList>
    </citation>
    <scope>NUCLEOTIDE SEQUENCE [LARGE SCALE GENOMIC DNA]</scope>
    <source>
        <strain evidence="9">IR12</strain>
    </source>
</reference>
<evidence type="ECO:0000256" key="3">
    <source>
        <dbReference type="ARBA" id="ARBA00022692"/>
    </source>
</evidence>
<dbReference type="CDD" id="cd17328">
    <property type="entry name" value="MFS_spinster_like"/>
    <property type="match status" value="1"/>
</dbReference>
<gene>
    <name evidence="8" type="ORF">I8J34_08360</name>
</gene>
<evidence type="ECO:0000256" key="2">
    <source>
        <dbReference type="ARBA" id="ARBA00022448"/>
    </source>
</evidence>
<keyword evidence="9" id="KW-1185">Reference proteome</keyword>
<dbReference type="Pfam" id="PF07690">
    <property type="entry name" value="MFS_1"/>
    <property type="match status" value="1"/>
</dbReference>
<feature type="transmembrane region" description="Helical" evidence="6">
    <location>
        <begin position="20"/>
        <end position="40"/>
    </location>
</feature>
<organism evidence="8 9">
    <name type="scientific">Denitromonas iodatirespirans</name>
    <dbReference type="NCBI Taxonomy" id="2795389"/>
    <lineage>
        <taxon>Bacteria</taxon>
        <taxon>Pseudomonadati</taxon>
        <taxon>Pseudomonadota</taxon>
        <taxon>Betaproteobacteria</taxon>
        <taxon>Rhodocyclales</taxon>
        <taxon>Zoogloeaceae</taxon>
        <taxon>Denitromonas</taxon>
    </lineage>
</organism>
<keyword evidence="3 6" id="KW-0812">Transmembrane</keyword>